<comment type="caution">
    <text evidence="3">The sequence shown here is derived from an EMBL/GenBank/DDBJ whole genome shotgun (WGS) entry which is preliminary data.</text>
</comment>
<dbReference type="EMBL" id="QFPX01000009">
    <property type="protein sequence ID" value="PZQ54275.1"/>
    <property type="molecule type" value="Genomic_DNA"/>
</dbReference>
<protein>
    <recommendedName>
        <fullName evidence="2">DUF2231 domain-containing protein</fullName>
    </recommendedName>
</protein>
<dbReference type="AlphaFoldDB" id="A0A2W5NUC8"/>
<accession>A0A2W5NUC8</accession>
<sequence length="149" mass="15867">MPSATITARTARSPLRPLHSLLLSFPVALFPCAFLTDVTYLKTSQIQWTNFSAWLIVGALIPGGLALLWDLLALWRGRAARRPRRLASPLLLAAAWIAGLLNAFQHSHDGWASVGMPGLVLSAVSAALALAAGWTAWSRSGDTAVGAVR</sequence>
<name>A0A2W5NUC8_9SPHN</name>
<evidence type="ECO:0000259" key="2">
    <source>
        <dbReference type="Pfam" id="PF09990"/>
    </source>
</evidence>
<dbReference type="InterPro" id="IPR019251">
    <property type="entry name" value="DUF2231_TM"/>
</dbReference>
<feature type="transmembrane region" description="Helical" evidence="1">
    <location>
        <begin position="21"/>
        <end position="41"/>
    </location>
</feature>
<feature type="transmembrane region" description="Helical" evidence="1">
    <location>
        <begin position="110"/>
        <end position="131"/>
    </location>
</feature>
<evidence type="ECO:0000256" key="1">
    <source>
        <dbReference type="SAM" id="Phobius"/>
    </source>
</evidence>
<keyword evidence="1" id="KW-0812">Transmembrane</keyword>
<feature type="domain" description="DUF2231" evidence="2">
    <location>
        <begin position="16"/>
        <end position="134"/>
    </location>
</feature>
<keyword evidence="1" id="KW-1133">Transmembrane helix</keyword>
<organism evidence="3 4">
    <name type="scientific">Novosphingobium pentaromativorans</name>
    <dbReference type="NCBI Taxonomy" id="205844"/>
    <lineage>
        <taxon>Bacteria</taxon>
        <taxon>Pseudomonadati</taxon>
        <taxon>Pseudomonadota</taxon>
        <taxon>Alphaproteobacteria</taxon>
        <taxon>Sphingomonadales</taxon>
        <taxon>Sphingomonadaceae</taxon>
        <taxon>Novosphingobium</taxon>
    </lineage>
</organism>
<dbReference type="Pfam" id="PF09990">
    <property type="entry name" value="DUF2231"/>
    <property type="match status" value="1"/>
</dbReference>
<proteinExistence type="predicted"/>
<feature type="transmembrane region" description="Helical" evidence="1">
    <location>
        <begin position="53"/>
        <end position="74"/>
    </location>
</feature>
<dbReference type="Proteomes" id="UP000249082">
    <property type="component" value="Unassembled WGS sequence"/>
</dbReference>
<reference evidence="3 4" key="1">
    <citation type="submission" date="2017-08" db="EMBL/GenBank/DDBJ databases">
        <title>Infants hospitalized years apart are colonized by the same room-sourced microbial strains.</title>
        <authorList>
            <person name="Brooks B."/>
            <person name="Olm M.R."/>
            <person name="Firek B.A."/>
            <person name="Baker R."/>
            <person name="Thomas B.C."/>
            <person name="Morowitz M.J."/>
            <person name="Banfield J.F."/>
        </authorList>
    </citation>
    <scope>NUCLEOTIDE SEQUENCE [LARGE SCALE GENOMIC DNA]</scope>
    <source>
        <strain evidence="3">S2_005_002_R2_33</strain>
    </source>
</reference>
<evidence type="ECO:0000313" key="4">
    <source>
        <dbReference type="Proteomes" id="UP000249082"/>
    </source>
</evidence>
<evidence type="ECO:0000313" key="3">
    <source>
        <dbReference type="EMBL" id="PZQ54275.1"/>
    </source>
</evidence>
<keyword evidence="1" id="KW-0472">Membrane</keyword>
<gene>
    <name evidence="3" type="ORF">DI555_12620</name>
</gene>
<feature type="transmembrane region" description="Helical" evidence="1">
    <location>
        <begin position="86"/>
        <end position="104"/>
    </location>
</feature>